<evidence type="ECO:0000313" key="2">
    <source>
        <dbReference type="Proteomes" id="UP000006462"/>
    </source>
</evidence>
<gene>
    <name evidence="1" type="ORF">HMPREF7215_2216</name>
</gene>
<protein>
    <submittedName>
        <fullName evidence="1">Uncharacterized protein</fullName>
    </submittedName>
</protein>
<accession>A0ABM9ZRA5</accession>
<proteinExistence type="predicted"/>
<sequence>MTDASPEEENAAAALRSATAAFFMGTIRTKPSGNRDGKTPKKAIILQKFLSEKVCEEDRLFGMMQRDSS</sequence>
<evidence type="ECO:0000313" key="1">
    <source>
        <dbReference type="EMBL" id="EFB89363.1"/>
    </source>
</evidence>
<name>A0ABM9ZRA5_9BACT</name>
<keyword evidence="2" id="KW-1185">Reference proteome</keyword>
<reference evidence="1 2" key="1">
    <citation type="submission" date="2009-12" db="EMBL/GenBank/DDBJ databases">
        <authorList>
            <person name="Shrivastava S."/>
            <person name="Madupu R."/>
            <person name="Durkin A.S."/>
            <person name="Torralba M."/>
            <person name="Methe B."/>
            <person name="Sutton G.G."/>
            <person name="Strausberg R.L."/>
            <person name="Nelson K.E."/>
        </authorList>
    </citation>
    <scope>NUCLEOTIDE SEQUENCE [LARGE SCALE GENOMIC DNA]</scope>
    <source>
        <strain evidence="1 2">W5455</strain>
    </source>
</reference>
<dbReference type="EMBL" id="ADFP01000136">
    <property type="protein sequence ID" value="EFB89363.1"/>
    <property type="molecule type" value="Genomic_DNA"/>
</dbReference>
<organism evidence="1 2">
    <name type="scientific">Pyramidobacter piscolens W5455</name>
    <dbReference type="NCBI Taxonomy" id="352165"/>
    <lineage>
        <taxon>Bacteria</taxon>
        <taxon>Thermotogati</taxon>
        <taxon>Synergistota</taxon>
        <taxon>Synergistia</taxon>
        <taxon>Synergistales</taxon>
        <taxon>Dethiosulfovibrionaceae</taxon>
        <taxon>Pyramidobacter</taxon>
    </lineage>
</organism>
<comment type="caution">
    <text evidence="1">The sequence shown here is derived from an EMBL/GenBank/DDBJ whole genome shotgun (WGS) entry which is preliminary data.</text>
</comment>
<dbReference type="Proteomes" id="UP000006462">
    <property type="component" value="Unassembled WGS sequence"/>
</dbReference>